<proteinExistence type="predicted"/>
<dbReference type="PROSITE" id="PS51257">
    <property type="entry name" value="PROKAR_LIPOPROTEIN"/>
    <property type="match status" value="1"/>
</dbReference>
<dbReference type="RefSeq" id="WP_345075248.1">
    <property type="nucleotide sequence ID" value="NZ_BAABDJ010000050.1"/>
</dbReference>
<reference evidence="2" key="1">
    <citation type="journal article" date="2019" name="Int. J. Syst. Evol. Microbiol.">
        <title>The Global Catalogue of Microorganisms (GCM) 10K type strain sequencing project: providing services to taxonomists for standard genome sequencing and annotation.</title>
        <authorList>
            <consortium name="The Broad Institute Genomics Platform"/>
            <consortium name="The Broad Institute Genome Sequencing Center for Infectious Disease"/>
            <person name="Wu L."/>
            <person name="Ma J."/>
        </authorList>
    </citation>
    <scope>NUCLEOTIDE SEQUENCE [LARGE SCALE GENOMIC DNA]</scope>
    <source>
        <strain evidence="2">JCM 17224</strain>
    </source>
</reference>
<dbReference type="Proteomes" id="UP001500567">
    <property type="component" value="Unassembled WGS sequence"/>
</dbReference>
<organism evidence="1 2">
    <name type="scientific">Hymenobacter fastidiosus</name>
    <dbReference type="NCBI Taxonomy" id="486264"/>
    <lineage>
        <taxon>Bacteria</taxon>
        <taxon>Pseudomonadati</taxon>
        <taxon>Bacteroidota</taxon>
        <taxon>Cytophagia</taxon>
        <taxon>Cytophagales</taxon>
        <taxon>Hymenobacteraceae</taxon>
        <taxon>Hymenobacter</taxon>
    </lineage>
</organism>
<accession>A0ABP7T5I7</accession>
<keyword evidence="2" id="KW-1185">Reference proteome</keyword>
<name>A0ABP7T5I7_9BACT</name>
<evidence type="ECO:0000313" key="2">
    <source>
        <dbReference type="Proteomes" id="UP001500567"/>
    </source>
</evidence>
<dbReference type="EMBL" id="BAABDJ010000050">
    <property type="protein sequence ID" value="GAA4020497.1"/>
    <property type="molecule type" value="Genomic_DNA"/>
</dbReference>
<protein>
    <recommendedName>
        <fullName evidence="3">Lipoprotein</fullName>
    </recommendedName>
</protein>
<evidence type="ECO:0008006" key="3">
    <source>
        <dbReference type="Google" id="ProtNLM"/>
    </source>
</evidence>
<evidence type="ECO:0000313" key="1">
    <source>
        <dbReference type="EMBL" id="GAA4020497.1"/>
    </source>
</evidence>
<comment type="caution">
    <text evidence="1">The sequence shown here is derived from an EMBL/GenBank/DDBJ whole genome shotgun (WGS) entry which is preliminary data.</text>
</comment>
<gene>
    <name evidence="1" type="ORF">GCM10022408_38180</name>
</gene>
<sequence>MWTKNVNSLSRHLIDILGLTLLFFIYGCSQTEKNEIHKQISNTMNYRASFCDPFQKDIIELGDISKDSIIDKFEKTPWADFLMRMANAKEDEIYYSPSLEIENKDTKHGLAISAVGDPNNYEFYIFYKRPKKIKSFFGLKEKVNDSYTSDKTGQTKQDVLDCLKALLNNDREYLSNTIGQ</sequence>